<evidence type="ECO:0008006" key="5">
    <source>
        <dbReference type="Google" id="ProtNLM"/>
    </source>
</evidence>
<organism evidence="4">
    <name type="scientific">Guadeloupe mosquito virus</name>
    <dbReference type="NCBI Taxonomy" id="2607735"/>
    <lineage>
        <taxon>Viruses</taxon>
    </lineage>
</organism>
<accession>A0A5C1K383</accession>
<dbReference type="InterPro" id="IPR009003">
    <property type="entry name" value="Peptidase_S1_PA"/>
</dbReference>
<feature type="transmembrane region" description="Helical" evidence="3">
    <location>
        <begin position="14"/>
        <end position="37"/>
    </location>
</feature>
<gene>
    <name evidence="4" type="primary">orf1</name>
</gene>
<keyword evidence="3" id="KW-0472">Membrane</keyword>
<keyword evidence="1" id="KW-0378">Hydrolase</keyword>
<evidence type="ECO:0000256" key="2">
    <source>
        <dbReference type="SAM" id="MobiDB-lite"/>
    </source>
</evidence>
<feature type="compositionally biased region" description="Polar residues" evidence="2">
    <location>
        <begin position="617"/>
        <end position="633"/>
    </location>
</feature>
<proteinExistence type="predicted"/>
<feature type="compositionally biased region" description="Basic residues" evidence="2">
    <location>
        <begin position="583"/>
        <end position="594"/>
    </location>
</feature>
<evidence type="ECO:0000313" key="4">
    <source>
        <dbReference type="EMBL" id="QEM39264.1"/>
    </source>
</evidence>
<dbReference type="GO" id="GO:0016787">
    <property type="term" value="F:hydrolase activity"/>
    <property type="evidence" value="ECO:0007669"/>
    <property type="project" value="UniProtKB-KW"/>
</dbReference>
<evidence type="ECO:0000256" key="1">
    <source>
        <dbReference type="ARBA" id="ARBA00022801"/>
    </source>
</evidence>
<feature type="region of interest" description="Disordered" evidence="2">
    <location>
        <begin position="613"/>
        <end position="633"/>
    </location>
</feature>
<protein>
    <recommendedName>
        <fullName evidence="5">Serine protease</fullName>
    </recommendedName>
</protein>
<keyword evidence="3" id="KW-1133">Transmembrane helix</keyword>
<dbReference type="EMBL" id="MN053793">
    <property type="protein sequence ID" value="QEM39264.1"/>
    <property type="molecule type" value="Viral_cRNA"/>
</dbReference>
<keyword evidence="3" id="KW-0812">Transmembrane</keyword>
<reference evidence="4" key="1">
    <citation type="journal article" date="2019" name="Microbiome">
        <title>Stable distinct core eukaryotic viromes in different mosquito species from Guadeloupe, using single mosquito viral metagenomics.</title>
        <authorList>
            <person name="Shi C."/>
            <person name="Beller L."/>
            <person name="Deboutte W."/>
            <person name="Yinda K.C."/>
            <person name="Delang L."/>
            <person name="Vega-Rua A."/>
            <person name="Failloux A.B."/>
            <person name="Matthijnssens J."/>
        </authorList>
    </citation>
    <scope>NUCLEOTIDE SEQUENCE</scope>
    <source>
        <strain evidence="4">Ab-AAM-5</strain>
    </source>
</reference>
<name>A0A5C1K383_9VIRU</name>
<feature type="region of interest" description="Disordered" evidence="2">
    <location>
        <begin position="571"/>
        <end position="595"/>
    </location>
</feature>
<dbReference type="SUPFAM" id="SSF50494">
    <property type="entry name" value="Trypsin-like serine proteases"/>
    <property type="match status" value="1"/>
</dbReference>
<sequence length="633" mass="70910">METVNVIYTTVSDAVGYISIPLQVVALMMSAIMMSFVVNPLNKAMLAVSFYVQTGFLLKYIWSLAPSIEGIIHERLSETYSKVHMETLETFLLDYKVYLMAIACGFVILLSSYIYVEVRNWWGKDHRVFVVPNGQAGAGTYVSEKAMPGSSFEVAKVLPTFQAMVMASLDGITYHVMGQCFWVDEGLVTAAHVIEGFEYLCIYKDEEKRIEVGPKTFEIGNGDYAVCRNPTLITQKLGLSKAKFARLAVEKDAGLSVNITAMGKRTIGFLDRHPQFGYVRYSGSTIKGFSGAPYYFGRTIFGMHLGSDSKNLGYDGAFLKTELKPSRVIRNQLNLRTEDSASFLEQQLERYEEVEYSRSPYNPDEYKVRIGGMYHIVDEEVLSTVLKRRSAKRAQGDLQYLAEQAEVGPLIDLEAVTTKGDLTRSQQSGQKQHQELSTETDPIIAMTKGLLSEFGKTSVYVPPEPKSKDQGTCTSCESCGAYIYWGESRDIPETPTADAKKAEDLPLAPRNAMTFNDSENLIRAPAVVVGARGMEYQRESVQSHDLPRCKKMDCMCQKPLETCLMESRTLTRAPPKEASARTVRNKNRRMRRQQQKKELEQFKQLYGPIPHGGVTLHPQQIPTNGLTGNSIKH</sequence>
<evidence type="ECO:0000256" key="3">
    <source>
        <dbReference type="SAM" id="Phobius"/>
    </source>
</evidence>
<feature type="transmembrane region" description="Helical" evidence="3">
    <location>
        <begin position="97"/>
        <end position="116"/>
    </location>
</feature>